<sequence length="53" mass="6295">MLRAAYPFVTIPSEKRRSMLLLWYTPTNTFSEGEPQFRLYPMIDTWPSLELVT</sequence>
<reference evidence="1" key="3">
    <citation type="submission" date="2015-02" db="EMBL/GenBank/DDBJ databases">
        <title>Evolutionary Origins and Diversification of the Mycorrhizal Mutualists.</title>
        <authorList>
            <consortium name="DOE Joint Genome Institute"/>
            <consortium name="Mycorrhizal Genomics Consortium"/>
            <person name="Kohler A."/>
            <person name="Kuo A."/>
            <person name="Nagy L.G."/>
            <person name="Floudas D."/>
            <person name="Copeland A."/>
            <person name="Barry K.W."/>
            <person name="Cichocki N."/>
            <person name="Veneault-Fourrey C."/>
            <person name="LaButti K."/>
            <person name="Lindquist E.A."/>
            <person name="Lipzen A."/>
            <person name="Lundell T."/>
            <person name="Morin E."/>
            <person name="Murat C."/>
            <person name="Riley R."/>
            <person name="Ohm R."/>
            <person name="Sun H."/>
            <person name="Tunlid A."/>
            <person name="Henrissat B."/>
            <person name="Grigoriev I.V."/>
            <person name="Hibbett D.S."/>
            <person name="Martin F."/>
        </authorList>
    </citation>
    <scope>NUCLEOTIDE SEQUENCE</scope>
    <source>
        <strain evidence="1 3">441</strain>
    </source>
</reference>
<keyword evidence="3" id="KW-1185">Reference proteome</keyword>
<protein>
    <submittedName>
        <fullName evidence="1">Uncharacterized protein</fullName>
    </submittedName>
</protein>
<dbReference type="Proteomes" id="UP000054018">
    <property type="component" value="Unassembled WGS sequence"/>
</dbReference>
<accession>A0A0C9YLF1</accession>
<organism evidence="1 3">
    <name type="scientific">Pisolithus microcarpus 441</name>
    <dbReference type="NCBI Taxonomy" id="765257"/>
    <lineage>
        <taxon>Eukaryota</taxon>
        <taxon>Fungi</taxon>
        <taxon>Dikarya</taxon>
        <taxon>Basidiomycota</taxon>
        <taxon>Agaricomycotina</taxon>
        <taxon>Agaricomycetes</taxon>
        <taxon>Agaricomycetidae</taxon>
        <taxon>Boletales</taxon>
        <taxon>Sclerodermatineae</taxon>
        <taxon>Pisolithaceae</taxon>
        <taxon>Pisolithus</taxon>
    </lineage>
</organism>
<proteinExistence type="predicted"/>
<evidence type="ECO:0000313" key="3">
    <source>
        <dbReference type="Proteomes" id="UP000054018"/>
    </source>
</evidence>
<feature type="non-terminal residue" evidence="1">
    <location>
        <position position="53"/>
    </location>
</feature>
<evidence type="ECO:0000313" key="1">
    <source>
        <dbReference type="EMBL" id="KIK11147.1"/>
    </source>
</evidence>
<name>A0A0C9YLF1_9AGAM</name>
<reference evidence="3" key="2">
    <citation type="submission" date="2015-01" db="EMBL/GenBank/DDBJ databases">
        <title>Evolutionary Origins and Diversification of the Mycorrhizal Mutualists.</title>
        <authorList>
            <consortium name="DOE Joint Genome Institute"/>
            <consortium name="Mycorrhizal Genomics Consortium"/>
            <person name="Kohler A."/>
            <person name="Kuo A."/>
            <person name="Nagy L.G."/>
            <person name="Floudas D."/>
            <person name="Copeland A."/>
            <person name="Barry K.W."/>
            <person name="Cichocki N."/>
            <person name="Veneault-Fourrey C."/>
            <person name="LaButti K."/>
            <person name="Lindquist E.A."/>
            <person name="Lipzen A."/>
            <person name="Lundell T."/>
            <person name="Morin E."/>
            <person name="Murat C."/>
            <person name="Riley R."/>
            <person name="Ohm R."/>
            <person name="Sun H."/>
            <person name="Tunlid A."/>
            <person name="Henrissat B."/>
            <person name="Grigoriev I.V."/>
            <person name="Hibbett D.S."/>
            <person name="Martin F."/>
        </authorList>
    </citation>
    <scope>NUCLEOTIDE SEQUENCE [LARGE SCALE GENOMIC DNA]</scope>
    <source>
        <strain evidence="3">441</strain>
    </source>
</reference>
<gene>
    <name evidence="2" type="ORF">PISMIDRAFT_682895</name>
    <name evidence="1" type="ORF">PISMIDRAFT_690545</name>
</gene>
<dbReference type="HOGENOM" id="CLU_3074379_0_0_1"/>
<dbReference type="EMBL" id="KN833781">
    <property type="protein sequence ID" value="KIK19593.1"/>
    <property type="molecule type" value="Genomic_DNA"/>
</dbReference>
<dbReference type="AlphaFoldDB" id="A0A0C9YLF1"/>
<dbReference type="EMBL" id="KN834290">
    <property type="protein sequence ID" value="KIK11147.1"/>
    <property type="molecule type" value="Genomic_DNA"/>
</dbReference>
<reference evidence="1 3" key="1">
    <citation type="submission" date="2014-04" db="EMBL/GenBank/DDBJ databases">
        <authorList>
            <consortium name="DOE Joint Genome Institute"/>
            <person name="Kuo A."/>
            <person name="Kohler A."/>
            <person name="Costa M.D."/>
            <person name="Nagy L.G."/>
            <person name="Floudas D."/>
            <person name="Copeland A."/>
            <person name="Barry K.W."/>
            <person name="Cichocki N."/>
            <person name="Veneault-Fourrey C."/>
            <person name="LaButti K."/>
            <person name="Lindquist E.A."/>
            <person name="Lipzen A."/>
            <person name="Lundell T."/>
            <person name="Morin E."/>
            <person name="Murat C."/>
            <person name="Sun H."/>
            <person name="Tunlid A."/>
            <person name="Henrissat B."/>
            <person name="Grigoriev I.V."/>
            <person name="Hibbett D.S."/>
            <person name="Martin F."/>
            <person name="Nordberg H.P."/>
            <person name="Cantor M.N."/>
            <person name="Hua S.X."/>
        </authorList>
    </citation>
    <scope>NUCLEOTIDE SEQUENCE [LARGE SCALE GENOMIC DNA]</scope>
    <source>
        <strain evidence="1 3">441</strain>
    </source>
</reference>
<evidence type="ECO:0000313" key="2">
    <source>
        <dbReference type="EMBL" id="KIK19593.1"/>
    </source>
</evidence>